<name>A0ABQ8SQ20_PERAM</name>
<dbReference type="Pfam" id="PF14529">
    <property type="entry name" value="Exo_endo_phos_2"/>
    <property type="match status" value="1"/>
</dbReference>
<dbReference type="SUPFAM" id="SSF56672">
    <property type="entry name" value="DNA/RNA polymerases"/>
    <property type="match status" value="1"/>
</dbReference>
<dbReference type="Gene3D" id="3.60.10.10">
    <property type="entry name" value="Endonuclease/exonuclease/phosphatase"/>
    <property type="match status" value="1"/>
</dbReference>
<dbReference type="InterPro" id="IPR005135">
    <property type="entry name" value="Endo/exonuclease/phosphatase"/>
</dbReference>
<sequence>MMDTFLLQWNIDCFWSHYEYFQQLITLHKPDIVCLQGTNFRHEYVAKLKQYSSHHKNRPNRIHASGGVVTYIRQTISHQKVQLNTNLEAVAVLLLLPLTLCVCNIYLPNSQTLNLQELQDLIRQLPRPFILLGDFNSHSTLWGCSYTNQRGRIIETLTDNTDLVLLNSTRPTHYCVSHNTLSNIDLCLCTPDIALLYHWSAYETPLGSYHFPILLQRESTKQCNIPIKKWSLCKGNWVKYKSDFQNTISKLIPTHEFNNTSINDVIDRFTTIILKTAETNIPKRNIFSAKSKPWWNEDCKLAIKKKNKAFYKYKRRPTLENKLTFLQLRAVARRTIKESKRASWFSYLSSLSQQIPQNLIWERLKKIRGNKVSSPIASILKTGDETYVDSPQDIADILVETFSDVSNDSHYEADFLKFKNSSPAIDLSNIFRHTMDSYNDKISFKELIDVIDVSKNTSPGPDNIPYDFLKQLPMDGKTYLLNIFNHIWTTQVFPDNWRKAIIVPIPKPNKDHRLPDNYRPIALTCTMCKLLEKIINKRLRWCLEKTKFFTPEQNGFREHHSTNDSLITLETEILDAVLNKQHLIAVSLDIHKAYDMVWHEHVINLLLRNNVTGNMLAFIYNFLQDRKIQVRVTNALSQETPVQNGIPQGSVISVRLFLIAINDITSVINSPIKACFFADDLIIFCRGKNVSTTQEILQICLNKILRWSKQTGFKLSASKSKSILFSRKKADHPSLNLHLNDVIIPTVTTLKFLGIIFDKKLTWLPQLKALKDDCLRRINILKVLSANNWGADSHVLMCSYKSIIRAKLDYGAIVYNSAKPTILKMLDTIQTSALRIALGAFRTSPTTSILIEAGEAPLHIRRKQLSITYALKTAAFPNSRMYMYVFSSAFNHRVLPQVTHSVPYSARLKTYLS</sequence>
<dbReference type="InterPro" id="IPR036691">
    <property type="entry name" value="Endo/exonu/phosph_ase_sf"/>
</dbReference>
<dbReference type="InterPro" id="IPR052560">
    <property type="entry name" value="RdDP_mobile_element"/>
</dbReference>
<accession>A0ABQ8SQ20</accession>
<evidence type="ECO:0000313" key="2">
    <source>
        <dbReference type="EMBL" id="KAJ4436288.1"/>
    </source>
</evidence>
<feature type="domain" description="Reverse transcriptase" evidence="1">
    <location>
        <begin position="486"/>
        <end position="757"/>
    </location>
</feature>
<dbReference type="PANTHER" id="PTHR36688">
    <property type="entry name" value="ENDO/EXONUCLEASE/PHOSPHATASE DOMAIN-CONTAINING PROTEIN"/>
    <property type="match status" value="1"/>
</dbReference>
<gene>
    <name evidence="2" type="ORF">ANN_18919</name>
</gene>
<dbReference type="Pfam" id="PF00078">
    <property type="entry name" value="RVT_1"/>
    <property type="match status" value="1"/>
</dbReference>
<dbReference type="PANTHER" id="PTHR36688:SF2">
    <property type="entry name" value="ENDONUCLEASE_EXONUCLEASE_PHOSPHATASE DOMAIN-CONTAINING PROTEIN"/>
    <property type="match status" value="1"/>
</dbReference>
<reference evidence="2 3" key="1">
    <citation type="journal article" date="2022" name="Allergy">
        <title>Genome assembly and annotation of Periplaneta americana reveal a comprehensive cockroach allergen profile.</title>
        <authorList>
            <person name="Wang L."/>
            <person name="Xiong Q."/>
            <person name="Saelim N."/>
            <person name="Wang L."/>
            <person name="Nong W."/>
            <person name="Wan A.T."/>
            <person name="Shi M."/>
            <person name="Liu X."/>
            <person name="Cao Q."/>
            <person name="Hui J.H.L."/>
            <person name="Sookrung N."/>
            <person name="Leung T.F."/>
            <person name="Tungtrongchitr A."/>
            <person name="Tsui S.K.W."/>
        </authorList>
    </citation>
    <scope>NUCLEOTIDE SEQUENCE [LARGE SCALE GENOMIC DNA]</scope>
    <source>
        <strain evidence="2">PWHHKU_190912</strain>
    </source>
</reference>
<dbReference type="Proteomes" id="UP001148838">
    <property type="component" value="Unassembled WGS sequence"/>
</dbReference>
<dbReference type="CDD" id="cd01650">
    <property type="entry name" value="RT_nLTR_like"/>
    <property type="match status" value="1"/>
</dbReference>
<dbReference type="SUPFAM" id="SSF56219">
    <property type="entry name" value="DNase I-like"/>
    <property type="match status" value="1"/>
</dbReference>
<dbReference type="PROSITE" id="PS50878">
    <property type="entry name" value="RT_POL"/>
    <property type="match status" value="1"/>
</dbReference>
<comment type="caution">
    <text evidence="2">The sequence shown here is derived from an EMBL/GenBank/DDBJ whole genome shotgun (WGS) entry which is preliminary data.</text>
</comment>
<evidence type="ECO:0000313" key="3">
    <source>
        <dbReference type="Proteomes" id="UP001148838"/>
    </source>
</evidence>
<organism evidence="2 3">
    <name type="scientific">Periplaneta americana</name>
    <name type="common">American cockroach</name>
    <name type="synonym">Blatta americana</name>
    <dbReference type="NCBI Taxonomy" id="6978"/>
    <lineage>
        <taxon>Eukaryota</taxon>
        <taxon>Metazoa</taxon>
        <taxon>Ecdysozoa</taxon>
        <taxon>Arthropoda</taxon>
        <taxon>Hexapoda</taxon>
        <taxon>Insecta</taxon>
        <taxon>Pterygota</taxon>
        <taxon>Neoptera</taxon>
        <taxon>Polyneoptera</taxon>
        <taxon>Dictyoptera</taxon>
        <taxon>Blattodea</taxon>
        <taxon>Blattoidea</taxon>
        <taxon>Blattidae</taxon>
        <taxon>Blattinae</taxon>
        <taxon>Periplaneta</taxon>
    </lineage>
</organism>
<evidence type="ECO:0000259" key="1">
    <source>
        <dbReference type="PROSITE" id="PS50878"/>
    </source>
</evidence>
<dbReference type="InterPro" id="IPR000477">
    <property type="entry name" value="RT_dom"/>
</dbReference>
<dbReference type="EMBL" id="JAJSOF020000023">
    <property type="protein sequence ID" value="KAJ4436288.1"/>
    <property type="molecule type" value="Genomic_DNA"/>
</dbReference>
<keyword evidence="3" id="KW-1185">Reference proteome</keyword>
<protein>
    <recommendedName>
        <fullName evidence="1">Reverse transcriptase domain-containing protein</fullName>
    </recommendedName>
</protein>
<dbReference type="InterPro" id="IPR043502">
    <property type="entry name" value="DNA/RNA_pol_sf"/>
</dbReference>
<proteinExistence type="predicted"/>